<protein>
    <submittedName>
        <fullName evidence="8">DNA mismatch repair protein MSH2</fullName>
    </submittedName>
</protein>
<gene>
    <name evidence="8" type="ORF">STCU_08832</name>
</gene>
<dbReference type="PANTHER" id="PTHR11361">
    <property type="entry name" value="DNA MISMATCH REPAIR PROTEIN MUTS FAMILY MEMBER"/>
    <property type="match status" value="1"/>
</dbReference>
<dbReference type="GO" id="GO:0032301">
    <property type="term" value="C:MutSalpha complex"/>
    <property type="evidence" value="ECO:0007669"/>
    <property type="project" value="TreeGrafter"/>
</dbReference>
<dbReference type="EMBL" id="ATMH01008832">
    <property type="protein sequence ID" value="EPY20795.1"/>
    <property type="molecule type" value="Genomic_DNA"/>
</dbReference>
<evidence type="ECO:0000256" key="1">
    <source>
        <dbReference type="ARBA" id="ARBA00006271"/>
    </source>
</evidence>
<dbReference type="InterPro" id="IPR045076">
    <property type="entry name" value="MutS"/>
</dbReference>
<evidence type="ECO:0000259" key="7">
    <source>
        <dbReference type="PROSITE" id="PS00486"/>
    </source>
</evidence>
<keyword evidence="2" id="KW-0547">Nucleotide-binding</keyword>
<dbReference type="Gene3D" id="3.40.50.300">
    <property type="entry name" value="P-loop containing nucleotide triphosphate hydrolases"/>
    <property type="match status" value="1"/>
</dbReference>
<keyword evidence="3" id="KW-0227">DNA damage</keyword>
<dbReference type="Pfam" id="PF00488">
    <property type="entry name" value="MutS_V"/>
    <property type="match status" value="1"/>
</dbReference>
<evidence type="ECO:0000256" key="4">
    <source>
        <dbReference type="ARBA" id="ARBA00022840"/>
    </source>
</evidence>
<dbReference type="GO" id="GO:0030983">
    <property type="term" value="F:mismatched DNA binding"/>
    <property type="evidence" value="ECO:0007669"/>
    <property type="project" value="InterPro"/>
</dbReference>
<evidence type="ECO:0000256" key="2">
    <source>
        <dbReference type="ARBA" id="ARBA00022741"/>
    </source>
</evidence>
<dbReference type="InterPro" id="IPR007696">
    <property type="entry name" value="DNA_mismatch_repair_MutS_core"/>
</dbReference>
<feature type="domain" description="DNA mismatch repair proteins mutS family" evidence="7">
    <location>
        <begin position="738"/>
        <end position="754"/>
    </location>
</feature>
<dbReference type="InterPro" id="IPR027417">
    <property type="entry name" value="P-loop_NTPase"/>
</dbReference>
<dbReference type="OrthoDB" id="295033at2759"/>
<dbReference type="AlphaFoldDB" id="S9VCI6"/>
<comment type="caution">
    <text evidence="8">The sequence shown here is derived from an EMBL/GenBank/DDBJ whole genome shotgun (WGS) entry which is preliminary data.</text>
</comment>
<dbReference type="InterPro" id="IPR011184">
    <property type="entry name" value="DNA_mismatch_repair_Msh2"/>
</dbReference>
<name>S9VCI6_9TRYP</name>
<dbReference type="FunFam" id="1.10.1420.10:FF:000044">
    <property type="entry name" value="Putative DNA mismatch repair protein"/>
    <property type="match status" value="1"/>
</dbReference>
<dbReference type="Gene3D" id="3.30.420.110">
    <property type="entry name" value="MutS, connector domain"/>
    <property type="match status" value="1"/>
</dbReference>
<dbReference type="InterPro" id="IPR007861">
    <property type="entry name" value="DNA_mismatch_repair_MutS_clamp"/>
</dbReference>
<dbReference type="GO" id="GO:0140664">
    <property type="term" value="F:ATP-dependent DNA damage sensor activity"/>
    <property type="evidence" value="ECO:0007669"/>
    <property type="project" value="InterPro"/>
</dbReference>
<dbReference type="SUPFAM" id="SSF48334">
    <property type="entry name" value="DNA repair protein MutS, domain III"/>
    <property type="match status" value="1"/>
</dbReference>
<feature type="region of interest" description="Disordered" evidence="6">
    <location>
        <begin position="852"/>
        <end position="916"/>
    </location>
</feature>
<evidence type="ECO:0000256" key="3">
    <source>
        <dbReference type="ARBA" id="ARBA00022763"/>
    </source>
</evidence>
<dbReference type="Pfam" id="PF05190">
    <property type="entry name" value="MutS_IV"/>
    <property type="match status" value="1"/>
</dbReference>
<dbReference type="InterPro" id="IPR016151">
    <property type="entry name" value="DNA_mismatch_repair_MutS_N"/>
</dbReference>
<keyword evidence="9" id="KW-1185">Reference proteome</keyword>
<dbReference type="GO" id="GO:0006298">
    <property type="term" value="P:mismatch repair"/>
    <property type="evidence" value="ECO:0007669"/>
    <property type="project" value="InterPro"/>
</dbReference>
<keyword evidence="5" id="KW-0238">DNA-binding</keyword>
<feature type="compositionally biased region" description="Basic and acidic residues" evidence="6">
    <location>
        <begin position="883"/>
        <end position="899"/>
    </location>
</feature>
<accession>S9VCI6</accession>
<dbReference type="SMART" id="SM00533">
    <property type="entry name" value="MUTSd"/>
    <property type="match status" value="1"/>
</dbReference>
<organism evidence="8 9">
    <name type="scientific">Strigomonas culicis</name>
    <dbReference type="NCBI Taxonomy" id="28005"/>
    <lineage>
        <taxon>Eukaryota</taxon>
        <taxon>Discoba</taxon>
        <taxon>Euglenozoa</taxon>
        <taxon>Kinetoplastea</taxon>
        <taxon>Metakinetoplastina</taxon>
        <taxon>Trypanosomatida</taxon>
        <taxon>Trypanosomatidae</taxon>
        <taxon>Strigomonadinae</taxon>
        <taxon>Strigomonas</taxon>
    </lineage>
</organism>
<feature type="compositionally biased region" description="Basic residues" evidence="6">
    <location>
        <begin position="865"/>
        <end position="882"/>
    </location>
</feature>
<dbReference type="PIRSF" id="PIRSF005813">
    <property type="entry name" value="MSH2"/>
    <property type="match status" value="1"/>
</dbReference>
<dbReference type="InterPro" id="IPR000432">
    <property type="entry name" value="DNA_mismatch_repair_MutS_C"/>
</dbReference>
<dbReference type="GO" id="GO:0005524">
    <property type="term" value="F:ATP binding"/>
    <property type="evidence" value="ECO:0007669"/>
    <property type="project" value="UniProtKB-KW"/>
</dbReference>
<evidence type="ECO:0000313" key="8">
    <source>
        <dbReference type="EMBL" id="EPY20795.1"/>
    </source>
</evidence>
<evidence type="ECO:0000256" key="5">
    <source>
        <dbReference type="ARBA" id="ARBA00023125"/>
    </source>
</evidence>
<sequence length="938" mass="103452">MSDDRDVGLLQTFRSLGPDTKDCFRLFARSGNQPGCLVLGWWAAFVAKEYIKSAAVLKTWGSGADAVDVVSVNDAMCKEIIRDCLLRRRASVEFYERGAAGGSYVCVQRGSPGNTSDFEATLFEFEEVDVQLMSTGALVLQTSGAAADGGVRVGFAALNTTLRHISFSEYVDTPMLSSLDALVTQTNLKELTLCTVGGADAVDGEMRRSLERLCERAGATLVTRPLRDVRREQKTSATADVLDALKLLLRVPEDRMMLQPYRLASHALENILLRVEAHERSNQAAFYLRHIAPSTYLKLDSAAIEALNLVSKKPEPKGTLPVSVYTWLNRCCTGMGSRAMRQWLLQPLRQVEDINQRLDMVEIFVENPALREMLITDVLKRCSDMDRLNRKLQRRSLALKDTQAYLSFVSLIPAAINVLKTFKGQQSRLLADECVAPLEDISEHLSNLQVLIESTVDFSDRSATRMNASFDDELQELYDQLVQVQKGIDKEYRRVLSAYDWNDKQLKCEHHASYGYAFRVSRKEDRQLRSSKELITVGTAKDGVRFVSDKLSSLSDQYKKISDEYDRRQQDLKKKLVDTMASYLPVLDDAKEILAQLDVYTAWALVVKDSARRMVRPTLHQGDAQGPVLSLTNVRHPLVELRQPNFVPNSVQLTADANGLIITGPNMGGKSTYMRSVGIAVVLAQAGCFVPADAAALRVRDAVMCRIGATDHLAQGVSTFMVEMLESSAILTSATPQTLAIVDELGRGTSTYDGFGLAWAIAREVAEKIRATLLFSTHFHELTQLPAQCTQLRNAHFGAEVNEAQSALKFSYRLEPGPCERSYGIYVAALAHLPDEVVADAKKKAEEFESFEKNGAGGRDEAAQRRRGRAHCFVRKAHPGAGRRRDAAGAARGGDEAPPRGDPTGRGGNLRARVSPSPPLLFATFLVATTGAQDGTLS</sequence>
<dbReference type="Gene3D" id="1.10.1420.10">
    <property type="match status" value="2"/>
</dbReference>
<reference evidence="8 9" key="1">
    <citation type="journal article" date="2013" name="PLoS ONE">
        <title>Predicting the Proteins of Angomonas deanei, Strigomonas culicis and Their Respective Endosymbionts Reveals New Aspects of the Trypanosomatidae Family.</title>
        <authorList>
            <person name="Motta M.C."/>
            <person name="Martins A.C."/>
            <person name="de Souza S.S."/>
            <person name="Catta-Preta C.M."/>
            <person name="Silva R."/>
            <person name="Klein C.C."/>
            <person name="de Almeida L.G."/>
            <person name="de Lima Cunha O."/>
            <person name="Ciapina L.P."/>
            <person name="Brocchi M."/>
            <person name="Colabardini A.C."/>
            <person name="de Araujo Lima B."/>
            <person name="Machado C.R."/>
            <person name="de Almeida Soares C.M."/>
            <person name="Probst C.M."/>
            <person name="de Menezes C.B."/>
            <person name="Thompson C.E."/>
            <person name="Bartholomeu D.C."/>
            <person name="Gradia D.F."/>
            <person name="Pavoni D.P."/>
            <person name="Grisard E.C."/>
            <person name="Fantinatti-Garboggini F."/>
            <person name="Marchini F.K."/>
            <person name="Rodrigues-Luiz G.F."/>
            <person name="Wagner G."/>
            <person name="Goldman G.H."/>
            <person name="Fietto J.L."/>
            <person name="Elias M.C."/>
            <person name="Goldman M.H."/>
            <person name="Sagot M.F."/>
            <person name="Pereira M."/>
            <person name="Stoco P.H."/>
            <person name="de Mendonca-Neto R.P."/>
            <person name="Teixeira S.M."/>
            <person name="Maciel T.E."/>
            <person name="de Oliveira Mendes T.A."/>
            <person name="Urmenyi T.P."/>
            <person name="de Souza W."/>
            <person name="Schenkman S."/>
            <person name="de Vasconcelos A.T."/>
        </authorList>
    </citation>
    <scope>NUCLEOTIDE SEQUENCE [LARGE SCALE GENOMIC DNA]</scope>
</reference>
<keyword evidence="4" id="KW-0067">ATP-binding</keyword>
<dbReference type="PROSITE" id="PS00486">
    <property type="entry name" value="DNA_MISMATCH_REPAIR_2"/>
    <property type="match status" value="1"/>
</dbReference>
<dbReference type="Proteomes" id="UP000015354">
    <property type="component" value="Unassembled WGS sequence"/>
</dbReference>
<dbReference type="SUPFAM" id="SSF52540">
    <property type="entry name" value="P-loop containing nucleoside triphosphate hydrolases"/>
    <property type="match status" value="1"/>
</dbReference>
<dbReference type="InterPro" id="IPR036187">
    <property type="entry name" value="DNA_mismatch_repair_MutS_sf"/>
</dbReference>
<dbReference type="Gene3D" id="3.40.1170.10">
    <property type="entry name" value="DNA repair protein MutS, domain I"/>
    <property type="match status" value="1"/>
</dbReference>
<evidence type="ECO:0000313" key="9">
    <source>
        <dbReference type="Proteomes" id="UP000015354"/>
    </source>
</evidence>
<comment type="similarity">
    <text evidence="1">Belongs to the DNA mismatch repair MutS family.</text>
</comment>
<dbReference type="PANTHER" id="PTHR11361:SF144">
    <property type="entry name" value="MISMATCH REPAIR PROTEIN, PUTATIVE-RELATED"/>
    <property type="match status" value="1"/>
</dbReference>
<dbReference type="FunFam" id="3.40.1170.10:FF:000015">
    <property type="entry name" value="DNA mismatch repair protein, putative"/>
    <property type="match status" value="1"/>
</dbReference>
<proteinExistence type="inferred from homology"/>
<evidence type="ECO:0000256" key="6">
    <source>
        <dbReference type="SAM" id="MobiDB-lite"/>
    </source>
</evidence>
<feature type="compositionally biased region" description="Basic and acidic residues" evidence="6">
    <location>
        <begin position="852"/>
        <end position="864"/>
    </location>
</feature>
<dbReference type="Pfam" id="PF05192">
    <property type="entry name" value="MutS_III"/>
    <property type="match status" value="1"/>
</dbReference>
<dbReference type="SMART" id="SM00534">
    <property type="entry name" value="MUTSac"/>
    <property type="match status" value="1"/>
</dbReference>
<dbReference type="InterPro" id="IPR036678">
    <property type="entry name" value="MutS_con_dom_sf"/>
</dbReference>